<proteinExistence type="predicted"/>
<gene>
    <name evidence="1" type="ORF">GLOINDRAFT_92489</name>
</gene>
<name>U9UX55_RHIID</name>
<accession>U9UX55</accession>
<dbReference type="EMBL" id="KI277588">
    <property type="protein sequence ID" value="ESA20171.1"/>
    <property type="molecule type" value="Genomic_DNA"/>
</dbReference>
<reference evidence="1" key="1">
    <citation type="submission" date="2013-07" db="EMBL/GenBank/DDBJ databases">
        <title>The genome of an arbuscular mycorrhizal fungus provides insights into the evolution of the oldest plant symbiosis.</title>
        <authorList>
            <consortium name="DOE Joint Genome Institute"/>
            <person name="Tisserant E."/>
            <person name="Malbreil M."/>
            <person name="Kuo A."/>
            <person name="Kohler A."/>
            <person name="Symeonidi A."/>
            <person name="Balestrini R."/>
            <person name="Charron P."/>
            <person name="Duensing N."/>
            <person name="Frei-dit-Frey N."/>
            <person name="Gianinazzi-Pearson V."/>
            <person name="Gilbert B."/>
            <person name="Handa Y."/>
            <person name="Hijri M."/>
            <person name="Kaul R."/>
            <person name="Kawaguchi M."/>
            <person name="Krajinski F."/>
            <person name="Lammers P."/>
            <person name="Lapierre D."/>
            <person name="Masclaux F.G."/>
            <person name="Murat C."/>
            <person name="Morin E."/>
            <person name="Ndikumana S."/>
            <person name="Pagni M."/>
            <person name="Petitpierre D."/>
            <person name="Requena N."/>
            <person name="Rosikiewicz P."/>
            <person name="Riley R."/>
            <person name="Saito K."/>
            <person name="San Clemente H."/>
            <person name="Shapiro H."/>
            <person name="van Tuinen D."/>
            <person name="Becard G."/>
            <person name="Bonfante P."/>
            <person name="Paszkowski U."/>
            <person name="Shachar-Hill Y."/>
            <person name="Young J.P."/>
            <person name="Sanders I.R."/>
            <person name="Henrissat B."/>
            <person name="Rensing S.A."/>
            <person name="Grigoriev I.V."/>
            <person name="Corradi N."/>
            <person name="Roux C."/>
            <person name="Martin F."/>
        </authorList>
    </citation>
    <scope>NUCLEOTIDE SEQUENCE</scope>
    <source>
        <strain evidence="1">DAOM 197198</strain>
    </source>
</reference>
<evidence type="ECO:0000313" key="1">
    <source>
        <dbReference type="EMBL" id="ESA20171.1"/>
    </source>
</evidence>
<protein>
    <submittedName>
        <fullName evidence="1">Uncharacterized protein</fullName>
    </submittedName>
</protein>
<organism evidence="1">
    <name type="scientific">Rhizophagus irregularis (strain DAOM 181602 / DAOM 197198 / MUCL 43194)</name>
    <name type="common">Arbuscular mycorrhizal fungus</name>
    <name type="synonym">Glomus intraradices</name>
    <dbReference type="NCBI Taxonomy" id="747089"/>
    <lineage>
        <taxon>Eukaryota</taxon>
        <taxon>Fungi</taxon>
        <taxon>Fungi incertae sedis</taxon>
        <taxon>Mucoromycota</taxon>
        <taxon>Glomeromycotina</taxon>
        <taxon>Glomeromycetes</taxon>
        <taxon>Glomerales</taxon>
        <taxon>Glomeraceae</taxon>
        <taxon>Rhizophagus</taxon>
    </lineage>
</organism>
<dbReference type="AlphaFoldDB" id="U9UX55"/>
<dbReference type="HOGENOM" id="CLU_1525957_0_0_1"/>
<sequence length="176" mass="21066">MLLKSSLNCTCYLLPKFIERKCCNNPETYIKFDGNLIEVSYLTMEKWMKNQGFECLHVVKRLHKRLILQMLSLFIIMREMMRMNFLTKLKTKNFKITVTNSIRTFKFMELQEEHNQVINNNEKCNKYKSCYYRRNLQKDIKIEGEIPSIEGIFIKNNLPFGKFVITLTLPDNIFVL</sequence>